<feature type="region of interest" description="Disordered" evidence="6">
    <location>
        <begin position="70"/>
        <end position="90"/>
    </location>
</feature>
<dbReference type="EMBL" id="CAJOAZ010024938">
    <property type="protein sequence ID" value="CAF4388853.1"/>
    <property type="molecule type" value="Genomic_DNA"/>
</dbReference>
<evidence type="ECO:0000256" key="6">
    <source>
        <dbReference type="SAM" id="MobiDB-lite"/>
    </source>
</evidence>
<dbReference type="GO" id="GO:0006096">
    <property type="term" value="P:glycolytic process"/>
    <property type="evidence" value="ECO:0007669"/>
    <property type="project" value="UniProtKB-UniPathway"/>
</dbReference>
<dbReference type="SUPFAM" id="SSF51569">
    <property type="entry name" value="Aldolase"/>
    <property type="match status" value="1"/>
</dbReference>
<dbReference type="InterPro" id="IPR013785">
    <property type="entry name" value="Aldolase_TIM"/>
</dbReference>
<dbReference type="UniPathway" id="UPA00109">
    <property type="reaction ID" value="UER00183"/>
</dbReference>
<comment type="caution">
    <text evidence="7">The sequence shown here is derived from an EMBL/GenBank/DDBJ whole genome shotgun (WGS) entry which is preliminary data.</text>
</comment>
<keyword evidence="4" id="KW-0324">Glycolysis</keyword>
<keyword evidence="5" id="KW-0456">Lyase</keyword>
<feature type="non-terminal residue" evidence="7">
    <location>
        <position position="1"/>
    </location>
</feature>
<name>A0A820NBD4_9BILA</name>
<evidence type="ECO:0000256" key="5">
    <source>
        <dbReference type="ARBA" id="ARBA00023239"/>
    </source>
</evidence>
<dbReference type="GO" id="GO:0004332">
    <property type="term" value="F:fructose-bisphosphate aldolase activity"/>
    <property type="evidence" value="ECO:0007669"/>
    <property type="project" value="UniProtKB-EC"/>
</dbReference>
<gene>
    <name evidence="7" type="ORF">OXD698_LOCUS50784</name>
</gene>
<dbReference type="InterPro" id="IPR000741">
    <property type="entry name" value="FBA_I"/>
</dbReference>
<comment type="similarity">
    <text evidence="2">Belongs to the class I fructose-bisphosphate aldolase family.</text>
</comment>
<reference evidence="7" key="1">
    <citation type="submission" date="2021-02" db="EMBL/GenBank/DDBJ databases">
        <authorList>
            <person name="Nowell W R."/>
        </authorList>
    </citation>
    <scope>NUCLEOTIDE SEQUENCE</scope>
</reference>
<proteinExistence type="inferred from homology"/>
<evidence type="ECO:0000256" key="4">
    <source>
        <dbReference type="ARBA" id="ARBA00023152"/>
    </source>
</evidence>
<evidence type="ECO:0000256" key="2">
    <source>
        <dbReference type="ARBA" id="ARBA00010387"/>
    </source>
</evidence>
<dbReference type="Pfam" id="PF00274">
    <property type="entry name" value="Glycolytic"/>
    <property type="match status" value="1"/>
</dbReference>
<dbReference type="PANTHER" id="PTHR11627">
    <property type="entry name" value="FRUCTOSE-BISPHOSPHATE ALDOLASE"/>
    <property type="match status" value="1"/>
</dbReference>
<accession>A0A820NBD4</accession>
<dbReference type="Proteomes" id="UP000663844">
    <property type="component" value="Unassembled WGS sequence"/>
</dbReference>
<protein>
    <recommendedName>
        <fullName evidence="3">fructose-bisphosphate aldolase</fullName>
        <ecNumber evidence="3">4.1.2.13</ecNumber>
    </recommendedName>
</protein>
<organism evidence="7 8">
    <name type="scientific">Adineta steineri</name>
    <dbReference type="NCBI Taxonomy" id="433720"/>
    <lineage>
        <taxon>Eukaryota</taxon>
        <taxon>Metazoa</taxon>
        <taxon>Spiralia</taxon>
        <taxon>Gnathifera</taxon>
        <taxon>Rotifera</taxon>
        <taxon>Eurotatoria</taxon>
        <taxon>Bdelloidea</taxon>
        <taxon>Adinetida</taxon>
        <taxon>Adinetidae</taxon>
        <taxon>Adineta</taxon>
    </lineage>
</organism>
<sequence length="90" mass="9585">GQSEEEASINLNAINQYPGKKPWVLTFSYGRALQASVLSTWAGKRGNISAAQNQLLKRAQAHSAAAKGEYKGGIEGASGGQSLFEANRNY</sequence>
<dbReference type="Gene3D" id="3.20.20.70">
    <property type="entry name" value="Aldolase class I"/>
    <property type="match status" value="1"/>
</dbReference>
<comment type="pathway">
    <text evidence="1">Carbohydrate degradation; glycolysis; D-glyceraldehyde 3-phosphate and glycerone phosphate from D-glucose: step 4/4.</text>
</comment>
<evidence type="ECO:0000256" key="1">
    <source>
        <dbReference type="ARBA" id="ARBA00004714"/>
    </source>
</evidence>
<dbReference type="EC" id="4.1.2.13" evidence="3"/>
<evidence type="ECO:0000256" key="3">
    <source>
        <dbReference type="ARBA" id="ARBA00013068"/>
    </source>
</evidence>
<dbReference type="AlphaFoldDB" id="A0A820NBD4"/>
<evidence type="ECO:0000313" key="8">
    <source>
        <dbReference type="Proteomes" id="UP000663844"/>
    </source>
</evidence>
<evidence type="ECO:0000313" key="7">
    <source>
        <dbReference type="EMBL" id="CAF4388853.1"/>
    </source>
</evidence>